<dbReference type="InterPro" id="IPR000182">
    <property type="entry name" value="GNAT_dom"/>
</dbReference>
<accession>A0AAI8VBR9</accession>
<dbReference type="SUPFAM" id="SSF55729">
    <property type="entry name" value="Acyl-CoA N-acyltransferases (Nat)"/>
    <property type="match status" value="1"/>
</dbReference>
<sequence>MVIAIARAGLADLRALAEINQRTSSQEPVFRFAFKDGADRQTLVGFFEVRIASRFDDPLTEIFKAVDDSTGEIAGYACWTLEPLGKAKEPPTGKVIQNVDMSCMNLDFVMAAGVIAEKLNKYRKGEEHYYLSGFAVTPLHQGQGIGTQLLKHCLQLADKASLPTWLTALPGSHTLYLREGFTDVDHQDFDLNSWDRDRCRGYGIYRQYAMVRRSS</sequence>
<dbReference type="InterPro" id="IPR052523">
    <property type="entry name" value="Trichothecene_AcTrans"/>
</dbReference>
<dbReference type="PANTHER" id="PTHR42791">
    <property type="entry name" value="GNAT FAMILY ACETYLTRANSFERASE"/>
    <property type="match status" value="1"/>
</dbReference>
<comment type="caution">
    <text evidence="2">The sequence shown here is derived from an EMBL/GenBank/DDBJ whole genome shotgun (WGS) entry which is preliminary data.</text>
</comment>
<evidence type="ECO:0000313" key="2">
    <source>
        <dbReference type="EMBL" id="CAJ2501476.1"/>
    </source>
</evidence>
<dbReference type="PROSITE" id="PS51186">
    <property type="entry name" value="GNAT"/>
    <property type="match status" value="1"/>
</dbReference>
<name>A0AAI8VBR9_9PEZI</name>
<dbReference type="InterPro" id="IPR016181">
    <property type="entry name" value="Acyl_CoA_acyltransferase"/>
</dbReference>
<reference evidence="2" key="1">
    <citation type="submission" date="2023-10" db="EMBL/GenBank/DDBJ databases">
        <authorList>
            <person name="Hackl T."/>
        </authorList>
    </citation>
    <scope>NUCLEOTIDE SEQUENCE</scope>
</reference>
<dbReference type="EMBL" id="CAUWAG010000003">
    <property type="protein sequence ID" value="CAJ2501476.1"/>
    <property type="molecule type" value="Genomic_DNA"/>
</dbReference>
<evidence type="ECO:0000259" key="1">
    <source>
        <dbReference type="PROSITE" id="PS51186"/>
    </source>
</evidence>
<dbReference type="GO" id="GO:0016747">
    <property type="term" value="F:acyltransferase activity, transferring groups other than amino-acyl groups"/>
    <property type="evidence" value="ECO:0007669"/>
    <property type="project" value="InterPro"/>
</dbReference>
<proteinExistence type="predicted"/>
<protein>
    <submittedName>
        <fullName evidence="2">Uu.00g043290.m01.CDS01</fullName>
    </submittedName>
</protein>
<dbReference type="Gene3D" id="3.40.630.30">
    <property type="match status" value="1"/>
</dbReference>
<dbReference type="Pfam" id="PF00583">
    <property type="entry name" value="Acetyltransf_1"/>
    <property type="match status" value="1"/>
</dbReference>
<feature type="domain" description="N-acetyltransferase" evidence="1">
    <location>
        <begin position="3"/>
        <end position="211"/>
    </location>
</feature>
<evidence type="ECO:0000313" key="3">
    <source>
        <dbReference type="Proteomes" id="UP001295740"/>
    </source>
</evidence>
<keyword evidence="3" id="KW-1185">Reference proteome</keyword>
<dbReference type="PANTHER" id="PTHR42791:SF2">
    <property type="entry name" value="N-ACETYLTRANSFERASE DOMAIN-CONTAINING PROTEIN"/>
    <property type="match status" value="1"/>
</dbReference>
<gene>
    <name evidence="2" type="ORF">KHLLAP_LOCUS1944</name>
</gene>
<dbReference type="Proteomes" id="UP001295740">
    <property type="component" value="Unassembled WGS sequence"/>
</dbReference>
<dbReference type="CDD" id="cd04301">
    <property type="entry name" value="NAT_SF"/>
    <property type="match status" value="1"/>
</dbReference>
<organism evidence="2 3">
    <name type="scientific">Anthostomella pinea</name>
    <dbReference type="NCBI Taxonomy" id="933095"/>
    <lineage>
        <taxon>Eukaryota</taxon>
        <taxon>Fungi</taxon>
        <taxon>Dikarya</taxon>
        <taxon>Ascomycota</taxon>
        <taxon>Pezizomycotina</taxon>
        <taxon>Sordariomycetes</taxon>
        <taxon>Xylariomycetidae</taxon>
        <taxon>Xylariales</taxon>
        <taxon>Xylariaceae</taxon>
        <taxon>Anthostomella</taxon>
    </lineage>
</organism>
<dbReference type="AlphaFoldDB" id="A0AAI8VBR9"/>